<dbReference type="PANTHER" id="PTHR27004:SF181">
    <property type="entry name" value="TOLL-LIKE RECEPTOR 8"/>
    <property type="match status" value="1"/>
</dbReference>
<keyword evidence="8" id="KW-0472">Membrane</keyword>
<name>A0ABR2QVZ4_9ROSI</name>
<comment type="caution">
    <text evidence="12">The sequence shown here is derived from an EMBL/GenBank/DDBJ whole genome shotgun (WGS) entry which is preliminary data.</text>
</comment>
<keyword evidence="10" id="KW-0325">Glycoprotein</keyword>
<evidence type="ECO:0000256" key="9">
    <source>
        <dbReference type="ARBA" id="ARBA00023170"/>
    </source>
</evidence>
<evidence type="ECO:0000313" key="12">
    <source>
        <dbReference type="EMBL" id="KAK9004860.1"/>
    </source>
</evidence>
<evidence type="ECO:0000256" key="3">
    <source>
        <dbReference type="ARBA" id="ARBA00022475"/>
    </source>
</evidence>
<sequence>MAQLVALESLDLSSNRLGGRIPSQLTKLTFLEVLNFSNNKLEGPIPHGNQFNTFDNDSYSGNFGLCGFPLTKQCGSGEGLNPPAPKLKEDEEWLKEIGSGISQDGFAGSKEHETSTSAKMHSGIRAESEGRCTLASVRFGSKPKFREDMNQG</sequence>
<evidence type="ECO:0000256" key="8">
    <source>
        <dbReference type="ARBA" id="ARBA00023136"/>
    </source>
</evidence>
<keyword evidence="3" id="KW-1003">Cell membrane</keyword>
<dbReference type="Gene3D" id="3.80.10.10">
    <property type="entry name" value="Ribonuclease Inhibitor"/>
    <property type="match status" value="1"/>
</dbReference>
<evidence type="ECO:0000256" key="1">
    <source>
        <dbReference type="ARBA" id="ARBA00004251"/>
    </source>
</evidence>
<evidence type="ECO:0000313" key="13">
    <source>
        <dbReference type="Proteomes" id="UP001396334"/>
    </source>
</evidence>
<gene>
    <name evidence="12" type="ORF">V6N11_042312</name>
</gene>
<evidence type="ECO:0000256" key="10">
    <source>
        <dbReference type="ARBA" id="ARBA00023180"/>
    </source>
</evidence>
<keyword evidence="7" id="KW-1133">Transmembrane helix</keyword>
<dbReference type="Proteomes" id="UP001396334">
    <property type="component" value="Unassembled WGS sequence"/>
</dbReference>
<keyword evidence="9" id="KW-0675">Receptor</keyword>
<organism evidence="12 13">
    <name type="scientific">Hibiscus sabdariffa</name>
    <name type="common">roselle</name>
    <dbReference type="NCBI Taxonomy" id="183260"/>
    <lineage>
        <taxon>Eukaryota</taxon>
        <taxon>Viridiplantae</taxon>
        <taxon>Streptophyta</taxon>
        <taxon>Embryophyta</taxon>
        <taxon>Tracheophyta</taxon>
        <taxon>Spermatophyta</taxon>
        <taxon>Magnoliopsida</taxon>
        <taxon>eudicotyledons</taxon>
        <taxon>Gunneridae</taxon>
        <taxon>Pentapetalae</taxon>
        <taxon>rosids</taxon>
        <taxon>malvids</taxon>
        <taxon>Malvales</taxon>
        <taxon>Malvaceae</taxon>
        <taxon>Malvoideae</taxon>
        <taxon>Hibiscus</taxon>
    </lineage>
</organism>
<keyword evidence="4" id="KW-0433">Leucine-rich repeat</keyword>
<evidence type="ECO:0000256" key="6">
    <source>
        <dbReference type="ARBA" id="ARBA00022737"/>
    </source>
</evidence>
<keyword evidence="5" id="KW-0812">Transmembrane</keyword>
<dbReference type="PANTHER" id="PTHR27004">
    <property type="entry name" value="RECEPTOR-LIKE PROTEIN 12 ISOFORM X1"/>
    <property type="match status" value="1"/>
</dbReference>
<dbReference type="Pfam" id="PF12799">
    <property type="entry name" value="LRR_4"/>
    <property type="match status" value="1"/>
</dbReference>
<keyword evidence="13" id="KW-1185">Reference proteome</keyword>
<dbReference type="InterPro" id="IPR032675">
    <property type="entry name" value="LRR_dom_sf"/>
</dbReference>
<comment type="similarity">
    <text evidence="2">Belongs to the RLP family.</text>
</comment>
<dbReference type="PRINTS" id="PR00019">
    <property type="entry name" value="LEURICHRPT"/>
</dbReference>
<evidence type="ECO:0000256" key="4">
    <source>
        <dbReference type="ARBA" id="ARBA00022614"/>
    </source>
</evidence>
<evidence type="ECO:0000256" key="5">
    <source>
        <dbReference type="ARBA" id="ARBA00022692"/>
    </source>
</evidence>
<dbReference type="EMBL" id="JBBPBN010000030">
    <property type="protein sequence ID" value="KAK9004860.1"/>
    <property type="molecule type" value="Genomic_DNA"/>
</dbReference>
<evidence type="ECO:0000256" key="7">
    <source>
        <dbReference type="ARBA" id="ARBA00022989"/>
    </source>
</evidence>
<accession>A0ABR2QVZ4</accession>
<dbReference type="InterPro" id="IPR025875">
    <property type="entry name" value="Leu-rich_rpt_4"/>
</dbReference>
<evidence type="ECO:0000256" key="11">
    <source>
        <dbReference type="SAM" id="MobiDB-lite"/>
    </source>
</evidence>
<feature type="region of interest" description="Disordered" evidence="11">
    <location>
        <begin position="100"/>
        <end position="129"/>
    </location>
</feature>
<comment type="subcellular location">
    <subcellularLocation>
        <location evidence="1">Cell membrane</location>
        <topology evidence="1">Single-pass type I membrane protein</topology>
    </subcellularLocation>
</comment>
<protein>
    <submittedName>
        <fullName evidence="12">Uncharacterized protein</fullName>
    </submittedName>
</protein>
<evidence type="ECO:0000256" key="2">
    <source>
        <dbReference type="ARBA" id="ARBA00009592"/>
    </source>
</evidence>
<keyword evidence="6" id="KW-0677">Repeat</keyword>
<dbReference type="SUPFAM" id="SSF52058">
    <property type="entry name" value="L domain-like"/>
    <property type="match status" value="1"/>
</dbReference>
<reference evidence="12 13" key="1">
    <citation type="journal article" date="2024" name="G3 (Bethesda)">
        <title>Genome assembly of Hibiscus sabdariffa L. provides insights into metabolisms of medicinal natural products.</title>
        <authorList>
            <person name="Kim T."/>
        </authorList>
    </citation>
    <scope>NUCLEOTIDE SEQUENCE [LARGE SCALE GENOMIC DNA]</scope>
    <source>
        <strain evidence="12">TK-2024</strain>
        <tissue evidence="12">Old leaves</tissue>
    </source>
</reference>
<proteinExistence type="inferred from homology"/>